<dbReference type="EMBL" id="VIFM01000080">
    <property type="protein sequence ID" value="TQF14045.1"/>
    <property type="molecule type" value="Genomic_DNA"/>
</dbReference>
<protein>
    <submittedName>
        <fullName evidence="4">Uncharacterized protein</fullName>
    </submittedName>
</protein>
<keyword evidence="5" id="KW-1185">Reference proteome</keyword>
<sequence>MSGGLKAGDLYIIATASVGQALKSLGELVKGAEDAAKAVKEAAEPIGALGAVVAAGIGAAVAAAVQSNEDLKATVTELTDLLYTLASDIGDLFAPAVGKLSEYLFKLVATFQRLSPETKRAAANVALWVAGAGLAVGATGKLAGAVEAGAKAMGLMVKVLTALNTSATVAGVASGFSSAAVALRKLADMQPAALMTNISNGASSAAKGMGGLKSALVDVAHGIRFTAAYFAYFAAPVAAIAIAVAGLALLAGSLYGAWKDTSTGLKDSVMGILQAIGTMAQKIWNILTGLFEGLATVIGAIVYQSLRTVAWLIQQASKLLGKLAKGANMHTLARVLKAAESTSAADLVQMGKDVGGDAFKAVGDASSKLKASITDAFAVGWKEGKEFITYGANKSWEGLKQAVEDSGALGLKDLFAKLLDMPKLSDGDVDMRYSESRQKEMAEADKEWAKFVKDLADMTRKANEEAAAEALAAERDESSRFAEAMRGMREEAQRIKDAMEQARQALVDKVVGGLGQLGAIINAAAQGFEAGGVYGAVIAGFAELLMQSKGFADVITMLNGVIQTVADALGTILEPVGPLLGAIKLIIDAVFSVLTPVFEMLNEAIEPIVPPLVMVGKILQGLAPLLEAVAKSFMSVLDPLSKLAGPVMEALFGILKFVGIIILEIAIMLGDVWNAIVKAIQWVLRQISKAIEWMGIKALKNLANSLEGMKVNTDEMGKSLEDLKDTTWESADAQARQTAEVLRGTTALEKMTEALTNVPAAWKVAYRRFQVQDAADGPGTPAAPGSGTGGGNADREIPQWFLDFMALPDALRERREGRSREPEYMGGRRGGEYIPKTSAPVQALKGPTYNLAINTIDADEGVERAVRFVRRVDAMTKLADSGRRISKSSRYGG</sequence>
<gene>
    <name evidence="4" type="ORF">FJV41_20825</name>
</gene>
<feature type="transmembrane region" description="Helical" evidence="3">
    <location>
        <begin position="229"/>
        <end position="258"/>
    </location>
</feature>
<evidence type="ECO:0000256" key="1">
    <source>
        <dbReference type="SAM" id="Coils"/>
    </source>
</evidence>
<evidence type="ECO:0000313" key="5">
    <source>
        <dbReference type="Proteomes" id="UP000315369"/>
    </source>
</evidence>
<evidence type="ECO:0000313" key="4">
    <source>
        <dbReference type="EMBL" id="TQF14045.1"/>
    </source>
</evidence>
<feature type="coiled-coil region" evidence="1">
    <location>
        <begin position="482"/>
        <end position="509"/>
    </location>
</feature>
<organism evidence="4 5">
    <name type="scientific">Myxococcus llanfairpwllgwyngyllgogerychwyrndrobwllllantysiliogogogochensis</name>
    <dbReference type="NCBI Taxonomy" id="2590453"/>
    <lineage>
        <taxon>Bacteria</taxon>
        <taxon>Pseudomonadati</taxon>
        <taxon>Myxococcota</taxon>
        <taxon>Myxococcia</taxon>
        <taxon>Myxococcales</taxon>
        <taxon>Cystobacterineae</taxon>
        <taxon>Myxococcaceae</taxon>
        <taxon>Myxococcus</taxon>
    </lineage>
</organism>
<feature type="region of interest" description="Disordered" evidence="2">
    <location>
        <begin position="775"/>
        <end position="794"/>
    </location>
</feature>
<feature type="region of interest" description="Disordered" evidence="2">
    <location>
        <begin position="814"/>
        <end position="835"/>
    </location>
</feature>
<keyword evidence="1" id="KW-0175">Coiled coil</keyword>
<keyword evidence="3" id="KW-1133">Transmembrane helix</keyword>
<evidence type="ECO:0000256" key="3">
    <source>
        <dbReference type="SAM" id="Phobius"/>
    </source>
</evidence>
<keyword evidence="3" id="KW-0812">Transmembrane</keyword>
<dbReference type="Proteomes" id="UP000315369">
    <property type="component" value="Unassembled WGS sequence"/>
</dbReference>
<name>A0A540WYG8_9BACT</name>
<accession>A0A540WYG8</accession>
<dbReference type="RefSeq" id="WP_141644264.1">
    <property type="nucleotide sequence ID" value="NZ_VIFM01000080.1"/>
</dbReference>
<dbReference type="OrthoDB" id="5385343at2"/>
<feature type="compositionally biased region" description="Basic and acidic residues" evidence="2">
    <location>
        <begin position="814"/>
        <end position="823"/>
    </location>
</feature>
<comment type="caution">
    <text evidence="4">The sequence shown here is derived from an EMBL/GenBank/DDBJ whole genome shotgun (WGS) entry which is preliminary data.</text>
</comment>
<reference evidence="4 5" key="1">
    <citation type="submission" date="2019-06" db="EMBL/GenBank/DDBJ databases">
        <authorList>
            <person name="Livingstone P."/>
            <person name="Whitworth D."/>
        </authorList>
    </citation>
    <scope>NUCLEOTIDE SEQUENCE [LARGE SCALE GENOMIC DNA]</scope>
    <source>
        <strain evidence="4 5">AM401</strain>
    </source>
</reference>
<dbReference type="AlphaFoldDB" id="A0A540WYG8"/>
<keyword evidence="3" id="KW-0472">Membrane</keyword>
<evidence type="ECO:0000256" key="2">
    <source>
        <dbReference type="SAM" id="MobiDB-lite"/>
    </source>
</evidence>
<feature type="transmembrane region" description="Helical" evidence="3">
    <location>
        <begin position="159"/>
        <end position="183"/>
    </location>
</feature>
<feature type="transmembrane region" description="Helical" evidence="3">
    <location>
        <begin position="121"/>
        <end position="139"/>
    </location>
</feature>
<feature type="compositionally biased region" description="Low complexity" evidence="2">
    <location>
        <begin position="775"/>
        <end position="785"/>
    </location>
</feature>
<proteinExistence type="predicted"/>